<evidence type="ECO:0000313" key="2">
    <source>
        <dbReference type="EMBL" id="PJK29890.1"/>
    </source>
</evidence>
<feature type="domain" description="Helix-turn-helix" evidence="1">
    <location>
        <begin position="20"/>
        <end position="65"/>
    </location>
</feature>
<comment type="caution">
    <text evidence="2">The sequence shown here is derived from an EMBL/GenBank/DDBJ whole genome shotgun (WGS) entry which is preliminary data.</text>
</comment>
<dbReference type="RefSeq" id="WP_109793167.1">
    <property type="nucleotide sequence ID" value="NZ_PHIG01000031.1"/>
</dbReference>
<dbReference type="Pfam" id="PF12728">
    <property type="entry name" value="HTH_17"/>
    <property type="match status" value="1"/>
</dbReference>
<dbReference type="EMBL" id="PHIG01000031">
    <property type="protein sequence ID" value="PJK29890.1"/>
    <property type="molecule type" value="Genomic_DNA"/>
</dbReference>
<keyword evidence="3" id="KW-1185">Reference proteome</keyword>
<dbReference type="SUPFAM" id="SSF46955">
    <property type="entry name" value="Putative DNA-binding domain"/>
    <property type="match status" value="1"/>
</dbReference>
<proteinExistence type="predicted"/>
<dbReference type="InterPro" id="IPR036388">
    <property type="entry name" value="WH-like_DNA-bd_sf"/>
</dbReference>
<protein>
    <recommendedName>
        <fullName evidence="1">Helix-turn-helix domain-containing protein</fullName>
    </recommendedName>
</protein>
<sequence length="73" mass="7782">MATPENLTTLLGDDFPLAPEAAATLLGVTPRTLKAWRATDFGPTPTRIGRRVAYRVGDVRAFLREAAEQGAAA</sequence>
<dbReference type="AlphaFoldDB" id="A0A2M9G2G8"/>
<reference evidence="2 3" key="1">
    <citation type="submission" date="2017-11" db="EMBL/GenBank/DDBJ databases">
        <title>Draft genome sequence of Rhizobiales bacterium SY3-13.</title>
        <authorList>
            <person name="Sun C."/>
        </authorList>
    </citation>
    <scope>NUCLEOTIDE SEQUENCE [LARGE SCALE GENOMIC DNA]</scope>
    <source>
        <strain evidence="2 3">SY3-13</strain>
    </source>
</reference>
<organism evidence="2 3">
    <name type="scientific">Minwuia thermotolerans</name>
    <dbReference type="NCBI Taxonomy" id="2056226"/>
    <lineage>
        <taxon>Bacteria</taxon>
        <taxon>Pseudomonadati</taxon>
        <taxon>Pseudomonadota</taxon>
        <taxon>Alphaproteobacteria</taxon>
        <taxon>Minwuiales</taxon>
        <taxon>Minwuiaceae</taxon>
        <taxon>Minwuia</taxon>
    </lineage>
</organism>
<gene>
    <name evidence="2" type="ORF">CVT23_08930</name>
</gene>
<dbReference type="InterPro" id="IPR041657">
    <property type="entry name" value="HTH_17"/>
</dbReference>
<dbReference type="OrthoDB" id="7068969at2"/>
<evidence type="ECO:0000259" key="1">
    <source>
        <dbReference type="Pfam" id="PF12728"/>
    </source>
</evidence>
<dbReference type="Gene3D" id="1.10.10.10">
    <property type="entry name" value="Winged helix-like DNA-binding domain superfamily/Winged helix DNA-binding domain"/>
    <property type="match status" value="1"/>
</dbReference>
<name>A0A2M9G2G8_9PROT</name>
<accession>A0A2M9G2G8</accession>
<evidence type="ECO:0000313" key="3">
    <source>
        <dbReference type="Proteomes" id="UP000229498"/>
    </source>
</evidence>
<dbReference type="Proteomes" id="UP000229498">
    <property type="component" value="Unassembled WGS sequence"/>
</dbReference>
<dbReference type="InterPro" id="IPR009061">
    <property type="entry name" value="DNA-bd_dom_put_sf"/>
</dbReference>